<organism evidence="1 2">
    <name type="scientific">Fuerstiella marisgermanici</name>
    <dbReference type="NCBI Taxonomy" id="1891926"/>
    <lineage>
        <taxon>Bacteria</taxon>
        <taxon>Pseudomonadati</taxon>
        <taxon>Planctomycetota</taxon>
        <taxon>Planctomycetia</taxon>
        <taxon>Planctomycetales</taxon>
        <taxon>Planctomycetaceae</taxon>
        <taxon>Fuerstiella</taxon>
    </lineage>
</organism>
<accession>A0A1P8WI08</accession>
<protein>
    <recommendedName>
        <fullName evidence="3">DUF1573 domain-containing protein</fullName>
    </recommendedName>
</protein>
<dbReference type="AlphaFoldDB" id="A0A1P8WI08"/>
<dbReference type="Proteomes" id="UP000187735">
    <property type="component" value="Chromosome"/>
</dbReference>
<evidence type="ECO:0000313" key="2">
    <source>
        <dbReference type="Proteomes" id="UP000187735"/>
    </source>
</evidence>
<dbReference type="KEGG" id="fmr:Fuma_03314"/>
<sequence length="366" mass="39388">MSLLKSPFTLKSAAVFVLFAVVGGALASIDWRGEQLAATPPAPVLDISPVDLNLGEVWLQKELPFELTVRNTSRRPVKVIDFSASCNCTNLSPTEFTVPASGSTVVRGVIDLTRSVADLKAARSGFSVTLSAETTRRSSATLKWPLRGTALRVLDVSPSSIDLLGGNEVVQDTWSPTVEVKILPQMDLVDVKPEWNAGEADVEFEGPDWGGEYVLRYTPRTNLAVGDIDTRINLRSKLADGSPGPEIEIPVQGVVVPPVRLSPAKVAISKPRTATTAQAQNRSTEVSVVQIVSLNGTEWRVVEILDQPDWLITDISKTRAITLGLTANVSTEEPIIIHVVVEAETGKRCKLPLTINLMQIGGITGL</sequence>
<dbReference type="EMBL" id="CP017641">
    <property type="protein sequence ID" value="APZ93696.1"/>
    <property type="molecule type" value="Genomic_DNA"/>
</dbReference>
<reference evidence="1 2" key="1">
    <citation type="journal article" date="2016" name="Front. Microbiol.">
        <title>Fuerstia marisgermanicae gen. nov., sp. nov., an Unusual Member of the Phylum Planctomycetes from the German Wadden Sea.</title>
        <authorList>
            <person name="Kohn T."/>
            <person name="Heuer A."/>
            <person name="Jogler M."/>
            <person name="Vollmers J."/>
            <person name="Boedeker C."/>
            <person name="Bunk B."/>
            <person name="Rast P."/>
            <person name="Borchert D."/>
            <person name="Glockner I."/>
            <person name="Freese H.M."/>
            <person name="Klenk H.P."/>
            <person name="Overmann J."/>
            <person name="Kaster A.K."/>
            <person name="Rohde M."/>
            <person name="Wiegand S."/>
            <person name="Jogler C."/>
        </authorList>
    </citation>
    <scope>NUCLEOTIDE SEQUENCE [LARGE SCALE GENOMIC DNA]</scope>
    <source>
        <strain evidence="1 2">NH11</strain>
    </source>
</reference>
<evidence type="ECO:0008006" key="3">
    <source>
        <dbReference type="Google" id="ProtNLM"/>
    </source>
</evidence>
<dbReference type="InterPro" id="IPR013783">
    <property type="entry name" value="Ig-like_fold"/>
</dbReference>
<name>A0A1P8WI08_9PLAN</name>
<proteinExistence type="predicted"/>
<evidence type="ECO:0000313" key="1">
    <source>
        <dbReference type="EMBL" id="APZ93696.1"/>
    </source>
</evidence>
<dbReference type="RefSeq" id="WP_158521035.1">
    <property type="nucleotide sequence ID" value="NZ_CP017641.1"/>
</dbReference>
<keyword evidence="2" id="KW-1185">Reference proteome</keyword>
<gene>
    <name evidence="1" type="ORF">Fuma_03314</name>
</gene>
<dbReference type="Gene3D" id="2.60.40.10">
    <property type="entry name" value="Immunoglobulins"/>
    <property type="match status" value="1"/>
</dbReference>